<dbReference type="EMBL" id="BKCJ010002920">
    <property type="protein sequence ID" value="GEU51794.1"/>
    <property type="molecule type" value="Genomic_DNA"/>
</dbReference>
<accession>A0A6L2KV74</accession>
<name>A0A6L2KV74_TANCI</name>
<sequence length="286" mass="33074">MTRLVAIKHVLWRMQIIRSLHQEFAMTDLGPLNYFLGISVTHDSLGLFQSQKKYALKILKRSHMANYNPSRTPIDTESNWAVIVCLYMHDPRESHFSALKRILRAEAEYRGVANDVAETCWSRNLLRELCTYLSSATLVYSNNFIAFMQSGNRLTKKETTMTEPNEYIFVTRKNFISNDNEGRMIEKFFVKIQGAFLVKIRDNTFNGTIGENAFEHVNNFLEVVGQIKINEDHKWYDEMVDGELKEDGRATWDGSDGELVRVGSMTYFQDRKAKVKESWGDATRGL</sequence>
<evidence type="ECO:0000313" key="1">
    <source>
        <dbReference type="EMBL" id="GEU51794.1"/>
    </source>
</evidence>
<comment type="caution">
    <text evidence="1">The sequence shown here is derived from an EMBL/GenBank/DDBJ whole genome shotgun (WGS) entry which is preliminary data.</text>
</comment>
<reference evidence="1" key="1">
    <citation type="journal article" date="2019" name="Sci. Rep.">
        <title>Draft genome of Tanacetum cinerariifolium, the natural source of mosquito coil.</title>
        <authorList>
            <person name="Yamashiro T."/>
            <person name="Shiraishi A."/>
            <person name="Satake H."/>
            <person name="Nakayama K."/>
        </authorList>
    </citation>
    <scope>NUCLEOTIDE SEQUENCE</scope>
</reference>
<protein>
    <submittedName>
        <fullName evidence="1">Ribonuclease H-like domain-containing protein</fullName>
    </submittedName>
</protein>
<dbReference type="AlphaFoldDB" id="A0A6L2KV74"/>
<proteinExistence type="predicted"/>
<organism evidence="1">
    <name type="scientific">Tanacetum cinerariifolium</name>
    <name type="common">Dalmatian daisy</name>
    <name type="synonym">Chrysanthemum cinerariifolium</name>
    <dbReference type="NCBI Taxonomy" id="118510"/>
    <lineage>
        <taxon>Eukaryota</taxon>
        <taxon>Viridiplantae</taxon>
        <taxon>Streptophyta</taxon>
        <taxon>Embryophyta</taxon>
        <taxon>Tracheophyta</taxon>
        <taxon>Spermatophyta</taxon>
        <taxon>Magnoliopsida</taxon>
        <taxon>eudicotyledons</taxon>
        <taxon>Gunneridae</taxon>
        <taxon>Pentapetalae</taxon>
        <taxon>asterids</taxon>
        <taxon>campanulids</taxon>
        <taxon>Asterales</taxon>
        <taxon>Asteraceae</taxon>
        <taxon>Asteroideae</taxon>
        <taxon>Anthemideae</taxon>
        <taxon>Anthemidinae</taxon>
        <taxon>Tanacetum</taxon>
    </lineage>
</organism>
<gene>
    <name evidence="1" type="ORF">Tci_023772</name>
</gene>